<evidence type="ECO:0000313" key="5">
    <source>
        <dbReference type="Proteomes" id="UP000324021"/>
    </source>
</evidence>
<dbReference type="AlphaFoldDB" id="A0A1G6QIN2"/>
<dbReference type="CDD" id="cd00761">
    <property type="entry name" value="Glyco_tranf_GTA_type"/>
    <property type="match status" value="1"/>
</dbReference>
<sequence length="239" mass="26911">MTEPTDGSLLRPIDHPDPVISVVIPTIPTNSHDAVVASLREQTADAYEVIVVDDATLDICEARNDGIRAARGEIVALTDDDCLPPRDWLSKILAAFDRDPELVCLEGAVSGGRTYDGERRYVGCNLAFDRDTALSVGGFRSTFAGWRDDTEFGWRMERDADGHCAYHDEVRMNHPDPPRATLDEALEARLKRKYPDRYETVLVPDTLTGRVNDWLWRKGVWNLVDTVRYDLPNAIRSNR</sequence>
<dbReference type="Proteomes" id="UP000199320">
    <property type="component" value="Unassembled WGS sequence"/>
</dbReference>
<reference evidence="3" key="1">
    <citation type="submission" date="2016-10" db="EMBL/GenBank/DDBJ databases">
        <authorList>
            <person name="de Groot N.N."/>
        </authorList>
    </citation>
    <scope>NUCLEOTIDE SEQUENCE [LARGE SCALE GENOMIC DNA]</scope>
    <source>
        <strain evidence="3">CDM_6</strain>
    </source>
</reference>
<proteinExistence type="predicted"/>
<evidence type="ECO:0000313" key="3">
    <source>
        <dbReference type="EMBL" id="SET47158.1"/>
    </source>
</evidence>
<accession>A0A1G6QIN2</accession>
<dbReference type="PANTHER" id="PTHR43685:SF3">
    <property type="entry name" value="SLR2126 PROTEIN"/>
    <property type="match status" value="1"/>
</dbReference>
<dbReference type="InterPro" id="IPR001173">
    <property type="entry name" value="Glyco_trans_2-like"/>
</dbReference>
<evidence type="ECO:0000313" key="4">
    <source>
        <dbReference type="Proteomes" id="UP000199320"/>
    </source>
</evidence>
<feature type="domain" description="Glycosyltransferase 2-like" evidence="1">
    <location>
        <begin position="61"/>
        <end position="121"/>
    </location>
</feature>
<gene>
    <name evidence="3" type="ORF">SAMN04488694_10760</name>
    <name evidence="2" type="ORF">SAMN05192552_100959</name>
</gene>
<dbReference type="EMBL" id="FOIC01000007">
    <property type="protein sequence ID" value="SET47158.1"/>
    <property type="molecule type" value="Genomic_DNA"/>
</dbReference>
<evidence type="ECO:0000313" key="2">
    <source>
        <dbReference type="EMBL" id="SDC92168.1"/>
    </source>
</evidence>
<dbReference type="Proteomes" id="UP000324021">
    <property type="component" value="Unassembled WGS sequence"/>
</dbReference>
<organism evidence="2 5">
    <name type="scientific">Natrinema hispanicum</name>
    <dbReference type="NCBI Taxonomy" id="392421"/>
    <lineage>
        <taxon>Archaea</taxon>
        <taxon>Methanobacteriati</taxon>
        <taxon>Methanobacteriota</taxon>
        <taxon>Stenosarchaea group</taxon>
        <taxon>Halobacteria</taxon>
        <taxon>Halobacteriales</taxon>
        <taxon>Natrialbaceae</taxon>
        <taxon>Natrinema</taxon>
    </lineage>
</organism>
<dbReference type="GO" id="GO:0016740">
    <property type="term" value="F:transferase activity"/>
    <property type="evidence" value="ECO:0007669"/>
    <property type="project" value="UniProtKB-KW"/>
</dbReference>
<dbReference type="RefSeq" id="WP_175542177.1">
    <property type="nucleotide sequence ID" value="NZ_FMZP01000009.1"/>
</dbReference>
<dbReference type="EMBL" id="FMZP01000009">
    <property type="protein sequence ID" value="SDC92168.1"/>
    <property type="molecule type" value="Genomic_DNA"/>
</dbReference>
<keyword evidence="4" id="KW-1185">Reference proteome</keyword>
<dbReference type="Pfam" id="PF00535">
    <property type="entry name" value="Glycos_transf_2"/>
    <property type="match status" value="1"/>
</dbReference>
<dbReference type="Gene3D" id="3.90.550.10">
    <property type="entry name" value="Spore Coat Polysaccharide Biosynthesis Protein SpsA, Chain A"/>
    <property type="match status" value="1"/>
</dbReference>
<name>A0A1G6QIN2_9EURY</name>
<dbReference type="PANTHER" id="PTHR43685">
    <property type="entry name" value="GLYCOSYLTRANSFERASE"/>
    <property type="match status" value="1"/>
</dbReference>
<dbReference type="InterPro" id="IPR050834">
    <property type="entry name" value="Glycosyltransf_2"/>
</dbReference>
<evidence type="ECO:0000259" key="1">
    <source>
        <dbReference type="Pfam" id="PF00535"/>
    </source>
</evidence>
<dbReference type="STRING" id="392421.SAMN04488694_10760"/>
<dbReference type="OrthoDB" id="46222at2157"/>
<reference evidence="4 5" key="2">
    <citation type="submission" date="2016-10" db="EMBL/GenBank/DDBJ databases">
        <authorList>
            <person name="Varghese N."/>
            <person name="Submissions S."/>
        </authorList>
    </citation>
    <scope>NUCLEOTIDE SEQUENCE [LARGE SCALE GENOMIC DNA]</scope>
    <source>
        <strain evidence="2 5">CDM_1</strain>
        <strain evidence="4">CDM_6</strain>
    </source>
</reference>
<dbReference type="SUPFAM" id="SSF53448">
    <property type="entry name" value="Nucleotide-diphospho-sugar transferases"/>
    <property type="match status" value="1"/>
</dbReference>
<protein>
    <submittedName>
        <fullName evidence="2">Glycosyl transferase family 2</fullName>
    </submittedName>
</protein>
<dbReference type="InterPro" id="IPR029044">
    <property type="entry name" value="Nucleotide-diphossugar_trans"/>
</dbReference>
<keyword evidence="2" id="KW-0808">Transferase</keyword>